<gene>
    <name evidence="1" type="ORF">PGTUg99_022171</name>
</gene>
<dbReference type="Proteomes" id="UP000325313">
    <property type="component" value="Unassembled WGS sequence"/>
</dbReference>
<sequence>MDQEERSLWLALCRLSSYIFQTHISHMESYLYELKQHIQIFMSHLIKFTAQWINKPKFHMLFHLPESIERFGVAPLFATEKFESFNGVLRNASTHSNKQAPGRDIANSFSNYQCLRFLLSGGIMYNKITKTISQCSPKILSFFSDNPIIQKSFGYNSENSNPITNFPYQKRSILSEKEVVDIPNSLKEHFSNDPIRQISQLQLNAHEVVVNKSFVLVGSPLNEHEYIGRVNSIWRVGESFFVHLTKLDRSRIHPFYEMRQFDKTNQTRSVQSDAIKATLNLQHNCHSANCQVGNTRSTKIERLNTTVKTPEVTHIGDNSFILNSASLHAPEAHRRLADLQINPVTPEHWLDVCQAGLENWGVITVPDHAGLQAEDTPARSPEIPSTPIV</sequence>
<organism evidence="1 2">
    <name type="scientific">Puccinia graminis f. sp. tritici</name>
    <dbReference type="NCBI Taxonomy" id="56615"/>
    <lineage>
        <taxon>Eukaryota</taxon>
        <taxon>Fungi</taxon>
        <taxon>Dikarya</taxon>
        <taxon>Basidiomycota</taxon>
        <taxon>Pucciniomycotina</taxon>
        <taxon>Pucciniomycetes</taxon>
        <taxon>Pucciniales</taxon>
        <taxon>Pucciniaceae</taxon>
        <taxon>Puccinia</taxon>
    </lineage>
</organism>
<dbReference type="AlphaFoldDB" id="A0A5B0QH46"/>
<evidence type="ECO:0000313" key="1">
    <source>
        <dbReference type="EMBL" id="KAA1112511.1"/>
    </source>
</evidence>
<name>A0A5B0QH46_PUCGR</name>
<protein>
    <submittedName>
        <fullName evidence="1">Uncharacterized protein</fullName>
    </submittedName>
</protein>
<comment type="caution">
    <text evidence="1">The sequence shown here is derived from an EMBL/GenBank/DDBJ whole genome shotgun (WGS) entry which is preliminary data.</text>
</comment>
<accession>A0A5B0QH46</accession>
<dbReference type="EMBL" id="VDEP01000277">
    <property type="protein sequence ID" value="KAA1112511.1"/>
    <property type="molecule type" value="Genomic_DNA"/>
</dbReference>
<dbReference type="PANTHER" id="PTHR31912">
    <property type="entry name" value="IP13529P"/>
    <property type="match status" value="1"/>
</dbReference>
<evidence type="ECO:0000313" key="2">
    <source>
        <dbReference type="Proteomes" id="UP000325313"/>
    </source>
</evidence>
<proteinExistence type="predicted"/>
<reference evidence="1 2" key="1">
    <citation type="submission" date="2019-05" db="EMBL/GenBank/DDBJ databases">
        <title>Emergence of the Ug99 lineage of the wheat stem rust pathogen through somatic hybridization.</title>
        <authorList>
            <person name="Li F."/>
            <person name="Upadhyaya N.M."/>
            <person name="Sperschneider J."/>
            <person name="Matny O."/>
            <person name="Nguyen-Phuc H."/>
            <person name="Mago R."/>
            <person name="Raley C."/>
            <person name="Miller M.E."/>
            <person name="Silverstein K.A.T."/>
            <person name="Henningsen E."/>
            <person name="Hirsch C.D."/>
            <person name="Visser B."/>
            <person name="Pretorius Z.A."/>
            <person name="Steffenson B.J."/>
            <person name="Schwessinger B."/>
            <person name="Dodds P.N."/>
            <person name="Figueroa M."/>
        </authorList>
    </citation>
    <scope>NUCLEOTIDE SEQUENCE [LARGE SCALE GENOMIC DNA]</scope>
    <source>
        <strain evidence="1 2">Ug99</strain>
    </source>
</reference>
<dbReference type="PANTHER" id="PTHR31912:SF34">
    <property type="entry name" value="NOTOCHORD-RELATED PROTEIN"/>
    <property type="match status" value="1"/>
</dbReference>